<evidence type="ECO:0000256" key="1">
    <source>
        <dbReference type="SAM" id="SignalP"/>
    </source>
</evidence>
<sequence>MRYSLTASLLLLAVLFAGIACHDKVDVDIEPVITQPVPACRIVKTAYKTIYISGPKVGYEKLMAGNKSYDLYTWVEYKYTYDADGRVIKQESFTWGGYSTVVYMYTATKLYTRRVNASKDGLDTQIVLDTIPLNRHGFDDRSIFDEQGHVMLYKGVKNMEPSRWVDNNKTYSMMPLEAGKIYRVATYDLTRLALPYIFQFEGVGSKNLVSSITTNASGSPFYKEGPVYKQDFIYTYDTNGRVVRQVQVDTEYSGSNWQFAENPGLIGVYDYEYSCQ</sequence>
<evidence type="ECO:0000313" key="2">
    <source>
        <dbReference type="EMBL" id="MBO0932027.1"/>
    </source>
</evidence>
<feature type="signal peptide" evidence="1">
    <location>
        <begin position="1"/>
        <end position="22"/>
    </location>
</feature>
<keyword evidence="1" id="KW-0732">Signal</keyword>
<evidence type="ECO:0008006" key="4">
    <source>
        <dbReference type="Google" id="ProtNLM"/>
    </source>
</evidence>
<gene>
    <name evidence="2" type="ORF">J2I48_13535</name>
</gene>
<accession>A0A939G8C8</accession>
<reference evidence="2 3" key="1">
    <citation type="submission" date="2021-03" db="EMBL/GenBank/DDBJ databases">
        <title>Fibrella sp. HMF5036 genome sequencing and assembly.</title>
        <authorList>
            <person name="Kang H."/>
            <person name="Kim H."/>
            <person name="Bae S."/>
            <person name="Joh K."/>
        </authorList>
    </citation>
    <scope>NUCLEOTIDE SEQUENCE [LARGE SCALE GENOMIC DNA]</scope>
    <source>
        <strain evidence="2 3">HMF5036</strain>
    </source>
</reference>
<dbReference type="Proteomes" id="UP000664795">
    <property type="component" value="Unassembled WGS sequence"/>
</dbReference>
<proteinExistence type="predicted"/>
<protein>
    <recommendedName>
        <fullName evidence="4">DUF4595 domain-containing protein</fullName>
    </recommendedName>
</protein>
<dbReference type="RefSeq" id="WP_207335999.1">
    <property type="nucleotide sequence ID" value="NZ_JAFMYU010000010.1"/>
</dbReference>
<name>A0A939G8C8_9BACT</name>
<comment type="caution">
    <text evidence="2">The sequence shown here is derived from an EMBL/GenBank/DDBJ whole genome shotgun (WGS) entry which is preliminary data.</text>
</comment>
<dbReference type="PROSITE" id="PS51257">
    <property type="entry name" value="PROKAR_LIPOPROTEIN"/>
    <property type="match status" value="1"/>
</dbReference>
<evidence type="ECO:0000313" key="3">
    <source>
        <dbReference type="Proteomes" id="UP000664795"/>
    </source>
</evidence>
<keyword evidence="3" id="KW-1185">Reference proteome</keyword>
<organism evidence="2 3">
    <name type="scientific">Fibrella aquatilis</name>
    <dbReference type="NCBI Taxonomy" id="2817059"/>
    <lineage>
        <taxon>Bacteria</taxon>
        <taxon>Pseudomonadati</taxon>
        <taxon>Bacteroidota</taxon>
        <taxon>Cytophagia</taxon>
        <taxon>Cytophagales</taxon>
        <taxon>Spirosomataceae</taxon>
        <taxon>Fibrella</taxon>
    </lineage>
</organism>
<dbReference type="AlphaFoldDB" id="A0A939G8C8"/>
<dbReference type="EMBL" id="JAFMYU010000010">
    <property type="protein sequence ID" value="MBO0932027.1"/>
    <property type="molecule type" value="Genomic_DNA"/>
</dbReference>
<feature type="chain" id="PRO_5037252845" description="DUF4595 domain-containing protein" evidence="1">
    <location>
        <begin position="23"/>
        <end position="276"/>
    </location>
</feature>